<protein>
    <recommendedName>
        <fullName evidence="4">Ubiquitin-like protease family profile domain-containing protein</fullName>
    </recommendedName>
</protein>
<dbReference type="AlphaFoldDB" id="V9E0K7"/>
<feature type="compositionally biased region" description="Basic and acidic residues" evidence="1">
    <location>
        <begin position="22"/>
        <end position="31"/>
    </location>
</feature>
<feature type="compositionally biased region" description="Basic and acidic residues" evidence="1">
    <location>
        <begin position="79"/>
        <end position="106"/>
    </location>
</feature>
<evidence type="ECO:0000313" key="3">
    <source>
        <dbReference type="Proteomes" id="UP000018721"/>
    </source>
</evidence>
<organism evidence="2 3">
    <name type="scientific">Phytophthora nicotianae P1569</name>
    <dbReference type="NCBI Taxonomy" id="1317065"/>
    <lineage>
        <taxon>Eukaryota</taxon>
        <taxon>Sar</taxon>
        <taxon>Stramenopiles</taxon>
        <taxon>Oomycota</taxon>
        <taxon>Peronosporomycetes</taxon>
        <taxon>Peronosporales</taxon>
        <taxon>Peronosporaceae</taxon>
        <taxon>Phytophthora</taxon>
    </lineage>
</organism>
<comment type="caution">
    <text evidence="2">The sequence shown here is derived from an EMBL/GenBank/DDBJ whole genome shotgun (WGS) entry which is preliminary data.</text>
</comment>
<keyword evidence="3" id="KW-1185">Reference proteome</keyword>
<feature type="compositionally biased region" description="Basic residues" evidence="1">
    <location>
        <begin position="37"/>
        <end position="46"/>
    </location>
</feature>
<dbReference type="Proteomes" id="UP000018721">
    <property type="component" value="Unassembled WGS sequence"/>
</dbReference>
<dbReference type="OrthoDB" id="129252at2759"/>
<proteinExistence type="predicted"/>
<evidence type="ECO:0000256" key="1">
    <source>
        <dbReference type="SAM" id="MobiDB-lite"/>
    </source>
</evidence>
<reference evidence="2 3" key="1">
    <citation type="submission" date="2013-11" db="EMBL/GenBank/DDBJ databases">
        <title>The Genome Sequence of Phytophthora parasitica P1569.</title>
        <authorList>
            <consortium name="The Broad Institute Genomics Platform"/>
            <person name="Russ C."/>
            <person name="Tyler B."/>
            <person name="Panabieres F."/>
            <person name="Shan W."/>
            <person name="Tripathy S."/>
            <person name="Grunwald N."/>
            <person name="Machado M."/>
            <person name="Johnson C.S."/>
            <person name="Arredondo F."/>
            <person name="Hong C."/>
            <person name="Coffey M."/>
            <person name="Young S.K."/>
            <person name="Zeng Q."/>
            <person name="Gargeya S."/>
            <person name="Fitzgerald M."/>
            <person name="Abouelleil A."/>
            <person name="Alvarado L."/>
            <person name="Chapman S.B."/>
            <person name="Gainer-Dewar J."/>
            <person name="Goldberg J."/>
            <person name="Griggs A."/>
            <person name="Gujja S."/>
            <person name="Hansen M."/>
            <person name="Howarth C."/>
            <person name="Imamovic A."/>
            <person name="Ireland A."/>
            <person name="Larimer J."/>
            <person name="McCowan C."/>
            <person name="Murphy C."/>
            <person name="Pearson M."/>
            <person name="Poon T.W."/>
            <person name="Priest M."/>
            <person name="Roberts A."/>
            <person name="Saif S."/>
            <person name="Shea T."/>
            <person name="Sykes S."/>
            <person name="Wortman J."/>
            <person name="Nusbaum C."/>
            <person name="Birren B."/>
        </authorList>
    </citation>
    <scope>NUCLEOTIDE SEQUENCE [LARGE SCALE GENOMIC DNA]</scope>
    <source>
        <strain evidence="2 3">P1569</strain>
    </source>
</reference>
<dbReference type="SUPFAM" id="SSF54001">
    <property type="entry name" value="Cysteine proteinases"/>
    <property type="match status" value="1"/>
</dbReference>
<accession>V9E0K7</accession>
<sequence>MVFTARGTAGENGGNGGKLTGVHKEKSKRGSEQVVHGKAKKRRKLRPFFPHEAESSTSSDLGDDDKEGKAEVEVQDIPSDDKDLPPHFRFEEEKEPRDRSSKTTGERDSMIAAHVNVDNHPPPVSRNGYATLSGWITAYDEYCTADNVTLWMRTTFSVDFYNRVHLSEPRLKRSFVNYRCKHGVHQERRGNGKRNVDVNFTGCRARFDLVLMNLAWSGERPRHCFAVMKEWRMHNRATENQQDNECSAADMPLSAFAPSTYAVYEEASLSQNKEELGELGKGADVATARLVKAPAAKQHLIQLANDVVPKYLSLSLQSKISRGDTNKSIYLDDVVGYLADGAWPNEAVISYCLDVRTENRDDVHVLSSLVIQKEKFPTPPRRKRFSMKSVVLPINHSNAHWTIIIVVVDRHGMARTMEFGDEES</sequence>
<evidence type="ECO:0000313" key="2">
    <source>
        <dbReference type="EMBL" id="ETI32655.1"/>
    </source>
</evidence>
<gene>
    <name evidence="2" type="ORF">F443_20583</name>
</gene>
<feature type="compositionally biased region" description="Gly residues" evidence="1">
    <location>
        <begin position="10"/>
        <end position="19"/>
    </location>
</feature>
<dbReference type="HOGENOM" id="CLU_648093_0_0_1"/>
<name>V9E0K7_PHYNI</name>
<dbReference type="InterPro" id="IPR038765">
    <property type="entry name" value="Papain-like_cys_pep_sf"/>
</dbReference>
<dbReference type="EMBL" id="ANIZ01003608">
    <property type="protein sequence ID" value="ETI32655.1"/>
    <property type="molecule type" value="Genomic_DNA"/>
</dbReference>
<evidence type="ECO:0008006" key="4">
    <source>
        <dbReference type="Google" id="ProtNLM"/>
    </source>
</evidence>
<feature type="region of interest" description="Disordered" evidence="1">
    <location>
        <begin position="1"/>
        <end position="106"/>
    </location>
</feature>